<dbReference type="Gene3D" id="3.40.50.300">
    <property type="entry name" value="P-loop containing nucleotide triphosphate hydrolases"/>
    <property type="match status" value="2"/>
</dbReference>
<dbReference type="PANTHER" id="PTHR47396:SF1">
    <property type="entry name" value="ATP-DEPENDENT HELICASE IRC3-RELATED"/>
    <property type="match status" value="1"/>
</dbReference>
<dbReference type="GO" id="GO:0016787">
    <property type="term" value="F:hydrolase activity"/>
    <property type="evidence" value="ECO:0007669"/>
    <property type="project" value="InterPro"/>
</dbReference>
<dbReference type="PANTHER" id="PTHR47396">
    <property type="entry name" value="TYPE I RESTRICTION ENZYME ECOKI R PROTEIN"/>
    <property type="match status" value="1"/>
</dbReference>
<dbReference type="PROSITE" id="PS51192">
    <property type="entry name" value="HELICASE_ATP_BIND_1"/>
    <property type="match status" value="1"/>
</dbReference>
<dbReference type="SUPFAM" id="SSF52540">
    <property type="entry name" value="P-loop containing nucleoside triphosphate hydrolases"/>
    <property type="match status" value="1"/>
</dbReference>
<feature type="domain" description="Helicase ATP-binding" evidence="1">
    <location>
        <begin position="18"/>
        <end position="168"/>
    </location>
</feature>
<gene>
    <name evidence="2" type="ORF">NRIC_34420</name>
</gene>
<dbReference type="GO" id="GO:0005829">
    <property type="term" value="C:cytosol"/>
    <property type="evidence" value="ECO:0007669"/>
    <property type="project" value="TreeGrafter"/>
</dbReference>
<name>A0A4P5PGJ5_9ENTE</name>
<dbReference type="InterPro" id="IPR001650">
    <property type="entry name" value="Helicase_C-like"/>
</dbReference>
<protein>
    <recommendedName>
        <fullName evidence="1">Helicase ATP-binding domain-containing protein</fullName>
    </recommendedName>
</protein>
<dbReference type="Pfam" id="PF04851">
    <property type="entry name" value="ResIII"/>
    <property type="match status" value="1"/>
</dbReference>
<dbReference type="Pfam" id="PF00271">
    <property type="entry name" value="Helicase_C"/>
    <property type="match status" value="1"/>
</dbReference>
<dbReference type="InterPro" id="IPR027417">
    <property type="entry name" value="P-loop_NTPase"/>
</dbReference>
<dbReference type="InterPro" id="IPR050742">
    <property type="entry name" value="Helicase_Restrict-Modif_Enz"/>
</dbReference>
<dbReference type="InterPro" id="IPR006935">
    <property type="entry name" value="Helicase/UvrB_N"/>
</dbReference>
<dbReference type="CDD" id="cd18785">
    <property type="entry name" value="SF2_C"/>
    <property type="match status" value="1"/>
</dbReference>
<dbReference type="GO" id="GO:0003677">
    <property type="term" value="F:DNA binding"/>
    <property type="evidence" value="ECO:0007669"/>
    <property type="project" value="InterPro"/>
</dbReference>
<accession>A0A4P5PGJ5</accession>
<dbReference type="RefSeq" id="WP_227873845.1">
    <property type="nucleotide sequence ID" value="NZ_BJCC01000034.1"/>
</dbReference>
<evidence type="ECO:0000313" key="2">
    <source>
        <dbReference type="EMBL" id="GCF95551.1"/>
    </source>
</evidence>
<dbReference type="SMART" id="SM00487">
    <property type="entry name" value="DEXDc"/>
    <property type="match status" value="1"/>
</dbReference>
<dbReference type="InterPro" id="IPR014001">
    <property type="entry name" value="Helicase_ATP-bd"/>
</dbReference>
<proteinExistence type="predicted"/>
<comment type="caution">
    <text evidence="2">The sequence shown here is derived from an EMBL/GenBank/DDBJ whole genome shotgun (WGS) entry which is preliminary data.</text>
</comment>
<reference evidence="3" key="1">
    <citation type="submission" date="2019-02" db="EMBL/GenBank/DDBJ databases">
        <title>Draft genome sequence of Enterococcus sp. Gos25-1.</title>
        <authorList>
            <person name="Tanaka N."/>
            <person name="Shiwa Y."/>
            <person name="Fujita N."/>
        </authorList>
    </citation>
    <scope>NUCLEOTIDE SEQUENCE [LARGE SCALE GENOMIC DNA]</scope>
    <source>
        <strain evidence="3">Gos25-1</strain>
    </source>
</reference>
<evidence type="ECO:0000313" key="3">
    <source>
        <dbReference type="Proteomes" id="UP000290567"/>
    </source>
</evidence>
<dbReference type="Proteomes" id="UP000290567">
    <property type="component" value="Unassembled WGS sequence"/>
</dbReference>
<keyword evidence="3" id="KW-1185">Reference proteome</keyword>
<evidence type="ECO:0000259" key="1">
    <source>
        <dbReference type="PROSITE" id="PS51192"/>
    </source>
</evidence>
<sequence length="797" mass="92377">MKRDIQLRDYQQRVLDQLADYLSNDSIHIVAPPGSGKTLLGISIIERIQRKTLILVPSLLLKKQWIEALTAYKLEGQLSDQLMEPKDITIATYQDLYSKKDTEATYLLDHQIGFLVLDESHHLKKSWSDHLLSLKVQTDRIQTLALTATPPFDANQREWKNYMELTGTIDEEIAVSELIKAGVLAPYQDYVYLTPYTQETQLAFEQFQRSQEQIAERLSSNQEVTDYLLSQKFITSPLEDLQFIYQHFDLYLSALFYLNNQAYSLSDDHWQVLGMKKKKRPVPPQNRKSLTVLYQYLYEAAPELAIFHDLAKNHWLYENKLDLFPDYQRAEWQQEVPQLKEAIAHIVIKEERAMGKQLCGVLLFDQIKKDVLDGQEDFLAYGVAPAFLELKELLRPDTSLAAICGEFVLIHQQLYEKYLLDYADSMREKELAGYRYLKLTDQTRSSLLALITDLLNRGEIHLLIGTVSLLGEGWNCPAVNTVILGNRAGSYVQTQQIRGRGLRRTDETKLTNIWHIGSVFPHVPLDEQPALAPLLRRLSFIEGLNLIEEPVISTGIERFQLPPQPGLTEIFSFTQTNLDQAKQRRTYLRLWEEALAKGSRLAMPVFVRAVPTKAGQPPQEGAFTKQKGHVPGFIQSLLQGQLGLYFTDRKRRRSWQKRCILQKHLIVTLYQLMREDHLINNEQCLSVDWNETVFTCELAAPYQLKKLFNEQVAEILNEVDTPRYVLKIDKFYAAVPSRYSKNRQEAQRFLETLSREHPHFELIYTKNLAGRKHLMEARLQTLTADSRSEVREEKFWQ</sequence>
<dbReference type="GO" id="GO:0005524">
    <property type="term" value="F:ATP binding"/>
    <property type="evidence" value="ECO:0007669"/>
    <property type="project" value="InterPro"/>
</dbReference>
<dbReference type="AlphaFoldDB" id="A0A4P5PGJ5"/>
<organism evidence="2 3">
    <name type="scientific">Enterococcus florum</name>
    <dbReference type="NCBI Taxonomy" id="2480627"/>
    <lineage>
        <taxon>Bacteria</taxon>
        <taxon>Bacillati</taxon>
        <taxon>Bacillota</taxon>
        <taxon>Bacilli</taxon>
        <taxon>Lactobacillales</taxon>
        <taxon>Enterococcaceae</taxon>
        <taxon>Enterococcus</taxon>
    </lineage>
</organism>
<dbReference type="EMBL" id="BJCC01000034">
    <property type="protein sequence ID" value="GCF95551.1"/>
    <property type="molecule type" value="Genomic_DNA"/>
</dbReference>